<dbReference type="PaxDb" id="4113-PGSC0003DMT400090049"/>
<name>M1DJI4_SOLTU</name>
<dbReference type="HOGENOM" id="CLU_1055259_0_0_1"/>
<evidence type="ECO:0000313" key="3">
    <source>
        <dbReference type="Proteomes" id="UP000011115"/>
    </source>
</evidence>
<dbReference type="AlphaFoldDB" id="M1DJI4"/>
<keyword evidence="1" id="KW-0175">Coiled coil</keyword>
<evidence type="ECO:0000313" key="2">
    <source>
        <dbReference type="EnsemblPlants" id="PGSC0003DMT400090049"/>
    </source>
</evidence>
<dbReference type="Proteomes" id="UP000011115">
    <property type="component" value="Unassembled WGS sequence"/>
</dbReference>
<dbReference type="InParanoid" id="M1DJI4"/>
<reference evidence="3" key="1">
    <citation type="journal article" date="2011" name="Nature">
        <title>Genome sequence and analysis of the tuber crop potato.</title>
        <authorList>
            <consortium name="The Potato Genome Sequencing Consortium"/>
        </authorList>
    </citation>
    <scope>NUCLEOTIDE SEQUENCE [LARGE SCALE GENOMIC DNA]</scope>
    <source>
        <strain evidence="3">cv. DM1-3 516 R44</strain>
    </source>
</reference>
<evidence type="ECO:0000256" key="1">
    <source>
        <dbReference type="SAM" id="Coils"/>
    </source>
</evidence>
<keyword evidence="3" id="KW-1185">Reference proteome</keyword>
<dbReference type="Gramene" id="PGSC0003DMT400090049">
    <property type="protein sequence ID" value="PGSC0003DMT400090049"/>
    <property type="gene ID" value="PGSC0003DMG400039620"/>
</dbReference>
<sequence>MAQTNKAVEKDQALATLLTQLDLLANKIMELEIEALVRKVRSATRRRSFLITLSAPLTPKMHCNFRRASLCPLNAIGDSLKGPSHRRHAICSGNFLANAFDEPDLSRQSDSIWLDQKWHVETCHPEIGLRESKAMRMRLHPRQSQPNFLQHMGREKEKAKHLLLHHRREFYTAYGALVPQGKKQAAKFKSVECVVVIGRKVKCDSDVINAVLECAMTIEDDC</sequence>
<organism evidence="2 3">
    <name type="scientific">Solanum tuberosum</name>
    <name type="common">Potato</name>
    <dbReference type="NCBI Taxonomy" id="4113"/>
    <lineage>
        <taxon>Eukaryota</taxon>
        <taxon>Viridiplantae</taxon>
        <taxon>Streptophyta</taxon>
        <taxon>Embryophyta</taxon>
        <taxon>Tracheophyta</taxon>
        <taxon>Spermatophyta</taxon>
        <taxon>Magnoliopsida</taxon>
        <taxon>eudicotyledons</taxon>
        <taxon>Gunneridae</taxon>
        <taxon>Pentapetalae</taxon>
        <taxon>asterids</taxon>
        <taxon>lamiids</taxon>
        <taxon>Solanales</taxon>
        <taxon>Solanaceae</taxon>
        <taxon>Solanoideae</taxon>
        <taxon>Solaneae</taxon>
        <taxon>Solanum</taxon>
    </lineage>
</organism>
<dbReference type="PANTHER" id="PTHR33180:SF31">
    <property type="entry name" value="POLYPROTEIN PROTEIN"/>
    <property type="match status" value="1"/>
</dbReference>
<dbReference type="EnsemblPlants" id="PGSC0003DMT400090049">
    <property type="protein sequence ID" value="PGSC0003DMT400090049"/>
    <property type="gene ID" value="PGSC0003DMG400039620"/>
</dbReference>
<feature type="coiled-coil region" evidence="1">
    <location>
        <begin position="14"/>
        <end position="46"/>
    </location>
</feature>
<dbReference type="PANTHER" id="PTHR33180">
    <property type="entry name" value="PHOTOSYSTEM II CP43 REACTION CENTER PROTEIN"/>
    <property type="match status" value="1"/>
</dbReference>
<protein>
    <submittedName>
        <fullName evidence="2">Uncharacterized protein</fullName>
    </submittedName>
</protein>
<reference evidence="2" key="2">
    <citation type="submission" date="2015-06" db="UniProtKB">
        <authorList>
            <consortium name="EnsemblPlants"/>
        </authorList>
    </citation>
    <scope>IDENTIFICATION</scope>
    <source>
        <strain evidence="2">DM1-3 516 R44</strain>
    </source>
</reference>
<proteinExistence type="predicted"/>
<accession>M1DJI4</accession>